<evidence type="ECO:0008006" key="3">
    <source>
        <dbReference type="Google" id="ProtNLM"/>
    </source>
</evidence>
<name>A0A2R9SLE5_9BACL</name>
<keyword evidence="2" id="KW-1185">Reference proteome</keyword>
<proteinExistence type="predicted"/>
<evidence type="ECO:0000313" key="2">
    <source>
        <dbReference type="Proteomes" id="UP000003094"/>
    </source>
</evidence>
<protein>
    <recommendedName>
        <fullName evidence="3">Flagellar protein FliT</fullName>
    </recommendedName>
</protein>
<organism evidence="1 2">
    <name type="scientific">Paenibacillus vortex V453</name>
    <dbReference type="NCBI Taxonomy" id="715225"/>
    <lineage>
        <taxon>Bacteria</taxon>
        <taxon>Bacillati</taxon>
        <taxon>Bacillota</taxon>
        <taxon>Bacilli</taxon>
        <taxon>Bacillales</taxon>
        <taxon>Paenibacillaceae</taxon>
        <taxon>Paenibacillus</taxon>
    </lineage>
</organism>
<reference evidence="1 2" key="1">
    <citation type="journal article" date="2010" name="BMC Genomics">
        <title>Genome sequence of the pattern forming Paenibacillus vortex bacterium reveals potential for thriving in complex environments.</title>
        <authorList>
            <person name="Sirota-Madi A."/>
            <person name="Olender T."/>
            <person name="Helman Y."/>
            <person name="Ingham C."/>
            <person name="Brainis I."/>
            <person name="Roth D."/>
            <person name="Hagi E."/>
            <person name="Brodsky L."/>
            <person name="Leshkowitz D."/>
            <person name="Galatenko V."/>
            <person name="Nikolaev V."/>
            <person name="Mugasimangalam R.C."/>
            <person name="Bransburg-Zabary S."/>
            <person name="Gutnick D.L."/>
            <person name="Lancet D."/>
            <person name="Ben-Jacob E."/>
        </authorList>
    </citation>
    <scope>NUCLEOTIDE SEQUENCE [LARGE SCALE GENOMIC DNA]</scope>
    <source>
        <strain evidence="1 2">V453</strain>
    </source>
</reference>
<evidence type="ECO:0000313" key="1">
    <source>
        <dbReference type="EMBL" id="EFU38180.1"/>
    </source>
</evidence>
<dbReference type="KEGG" id="pvo:PVOR_31769"/>
<dbReference type="RefSeq" id="WP_006213047.1">
    <property type="nucleotide sequence ID" value="NZ_ADHJ01000055.1"/>
</dbReference>
<sequence>MSENVLELLQRLKELYMDVMKGDSLEIYSTRQNEMDALFTLIQDHQMDDNAKPLLQELELINRLLVQQITSEREILAQERRSFERQKAGVEQYSSFAVKQHESYFIDKRS</sequence>
<comment type="caution">
    <text evidence="1">The sequence shown here is derived from an EMBL/GenBank/DDBJ whole genome shotgun (WGS) entry which is preliminary data.</text>
</comment>
<gene>
    <name evidence="1" type="ORF">PVOR_31769</name>
</gene>
<dbReference type="EMBL" id="ADHJ01000055">
    <property type="protein sequence ID" value="EFU38180.1"/>
    <property type="molecule type" value="Genomic_DNA"/>
</dbReference>
<dbReference type="Proteomes" id="UP000003094">
    <property type="component" value="Unassembled WGS sequence"/>
</dbReference>
<accession>A0A2R9SLE5</accession>
<dbReference type="AlphaFoldDB" id="A0A2R9SLE5"/>